<dbReference type="GO" id="GO:0005525">
    <property type="term" value="F:GTP binding"/>
    <property type="evidence" value="ECO:0007669"/>
    <property type="project" value="UniProtKB-KW"/>
</dbReference>
<dbReference type="InterPro" id="IPR008280">
    <property type="entry name" value="Tub_FtsZ_C"/>
</dbReference>
<organism evidence="4 5">
    <name type="scientific">Romanomermis culicivorax</name>
    <name type="common">Nematode worm</name>
    <dbReference type="NCBI Taxonomy" id="13658"/>
    <lineage>
        <taxon>Eukaryota</taxon>
        <taxon>Metazoa</taxon>
        <taxon>Ecdysozoa</taxon>
        <taxon>Nematoda</taxon>
        <taxon>Enoplea</taxon>
        <taxon>Dorylaimia</taxon>
        <taxon>Mermithida</taxon>
        <taxon>Mermithoidea</taxon>
        <taxon>Mermithidae</taxon>
        <taxon>Romanomermis</taxon>
    </lineage>
</organism>
<reference evidence="5" key="1">
    <citation type="submission" date="2022-11" db="UniProtKB">
        <authorList>
            <consortium name="WormBaseParasite"/>
        </authorList>
    </citation>
    <scope>IDENTIFICATION</scope>
</reference>
<name>A0A915JHK6_ROMCU</name>
<keyword evidence="4" id="KW-1185">Reference proteome</keyword>
<evidence type="ECO:0000259" key="3">
    <source>
        <dbReference type="Pfam" id="PF03953"/>
    </source>
</evidence>
<evidence type="ECO:0000313" key="4">
    <source>
        <dbReference type="Proteomes" id="UP000887565"/>
    </source>
</evidence>
<dbReference type="Gene3D" id="3.30.1330.20">
    <property type="entry name" value="Tubulin/FtsZ, C-terminal domain"/>
    <property type="match status" value="1"/>
</dbReference>
<dbReference type="Proteomes" id="UP000887565">
    <property type="component" value="Unplaced"/>
</dbReference>
<dbReference type="InterPro" id="IPR018316">
    <property type="entry name" value="Tubulin/FtsZ_2-layer-sand-dom"/>
</dbReference>
<dbReference type="InterPro" id="IPR037103">
    <property type="entry name" value="Tubulin/FtsZ-like_C"/>
</dbReference>
<protein>
    <submittedName>
        <fullName evidence="5">Tubulin/FtsZ 2-layer sandwich domain-containing protein</fullName>
    </submittedName>
</protein>
<evidence type="ECO:0000256" key="1">
    <source>
        <dbReference type="ARBA" id="ARBA00022741"/>
    </source>
</evidence>
<proteinExistence type="predicted"/>
<evidence type="ECO:0000313" key="5">
    <source>
        <dbReference type="WBParaSite" id="nRc.2.0.1.t25587-RA"/>
    </source>
</evidence>
<keyword evidence="1" id="KW-0547">Nucleotide-binding</keyword>
<accession>A0A915JHK6</accession>
<dbReference type="SUPFAM" id="SSF55307">
    <property type="entry name" value="Tubulin C-terminal domain-like"/>
    <property type="match status" value="1"/>
</dbReference>
<sequence length="89" mass="10516">MVVCLLYKVDVVPKNVNSAIASIKTRRSIEFVEWCPTCLEIKKVDIHEKSVNSRTENIAKEIWIKTLRNNRVVFWLKKLCFIRSVTYCR</sequence>
<evidence type="ECO:0000256" key="2">
    <source>
        <dbReference type="ARBA" id="ARBA00023134"/>
    </source>
</evidence>
<feature type="domain" description="Tubulin/FtsZ 2-layer sandwich" evidence="3">
    <location>
        <begin position="1"/>
        <end position="42"/>
    </location>
</feature>
<keyword evidence="2" id="KW-0342">GTP-binding</keyword>
<dbReference type="WBParaSite" id="nRc.2.0.1.t25587-RA">
    <property type="protein sequence ID" value="nRc.2.0.1.t25587-RA"/>
    <property type="gene ID" value="nRc.2.0.1.g25587"/>
</dbReference>
<dbReference type="AlphaFoldDB" id="A0A915JHK6"/>
<dbReference type="Pfam" id="PF03953">
    <property type="entry name" value="Tubulin_C"/>
    <property type="match status" value="1"/>
</dbReference>